<protein>
    <submittedName>
        <fullName evidence="1">Uncharacterized protein</fullName>
    </submittedName>
</protein>
<organism evidence="1 2">
    <name type="scientific">Hyaloscypha variabilis (strain UAMH 11265 / GT02V1 / F)</name>
    <name type="common">Meliniomyces variabilis</name>
    <dbReference type="NCBI Taxonomy" id="1149755"/>
    <lineage>
        <taxon>Eukaryota</taxon>
        <taxon>Fungi</taxon>
        <taxon>Dikarya</taxon>
        <taxon>Ascomycota</taxon>
        <taxon>Pezizomycotina</taxon>
        <taxon>Leotiomycetes</taxon>
        <taxon>Helotiales</taxon>
        <taxon>Hyaloscyphaceae</taxon>
        <taxon>Hyaloscypha</taxon>
        <taxon>Hyaloscypha variabilis</taxon>
    </lineage>
</organism>
<proteinExistence type="predicted"/>
<dbReference type="Proteomes" id="UP000235786">
    <property type="component" value="Unassembled WGS sequence"/>
</dbReference>
<evidence type="ECO:0000313" key="2">
    <source>
        <dbReference type="Proteomes" id="UP000235786"/>
    </source>
</evidence>
<dbReference type="OrthoDB" id="3554264at2759"/>
<sequence>MGPFTTGMNGPNGLDTASGLMVKGIEETPAGFFADSHTSLFSLGVVRGQIA</sequence>
<dbReference type="EMBL" id="KZ613940">
    <property type="protein sequence ID" value="PMD45049.1"/>
    <property type="molecule type" value="Genomic_DNA"/>
</dbReference>
<accession>A0A2J6S2Q2</accession>
<gene>
    <name evidence="1" type="ORF">L207DRAFT_507962</name>
</gene>
<reference evidence="1 2" key="1">
    <citation type="submission" date="2016-04" db="EMBL/GenBank/DDBJ databases">
        <title>A degradative enzymes factory behind the ericoid mycorrhizal symbiosis.</title>
        <authorList>
            <consortium name="DOE Joint Genome Institute"/>
            <person name="Martino E."/>
            <person name="Morin E."/>
            <person name="Grelet G."/>
            <person name="Kuo A."/>
            <person name="Kohler A."/>
            <person name="Daghino S."/>
            <person name="Barry K."/>
            <person name="Choi C."/>
            <person name="Cichocki N."/>
            <person name="Clum A."/>
            <person name="Copeland A."/>
            <person name="Hainaut M."/>
            <person name="Haridas S."/>
            <person name="Labutti K."/>
            <person name="Lindquist E."/>
            <person name="Lipzen A."/>
            <person name="Khouja H.-R."/>
            <person name="Murat C."/>
            <person name="Ohm R."/>
            <person name="Olson A."/>
            <person name="Spatafora J."/>
            <person name="Veneault-Fourrey C."/>
            <person name="Henrissat B."/>
            <person name="Grigoriev I."/>
            <person name="Martin F."/>
            <person name="Perotto S."/>
        </authorList>
    </citation>
    <scope>NUCLEOTIDE SEQUENCE [LARGE SCALE GENOMIC DNA]</scope>
    <source>
        <strain evidence="1 2">F</strain>
    </source>
</reference>
<name>A0A2J6S2Q2_HYAVF</name>
<keyword evidence="2" id="KW-1185">Reference proteome</keyword>
<evidence type="ECO:0000313" key="1">
    <source>
        <dbReference type="EMBL" id="PMD45049.1"/>
    </source>
</evidence>
<dbReference type="AlphaFoldDB" id="A0A2J6S2Q2"/>